<sequence>MEIIVEQTQVTHPGCSGLSRNSSTGTIVSGRTFVNSAYQQNLKIRPSIDHLSSRSVPLTHFHRRQLPDNAPGHPTKSTLRRQRHKRLEMIYACGRDSRKRRPALQSPVRLATPRHTVNVEETVVIDLRPCFSPRGEILEGFPGECPNARTPDPVSVESFSTDFAEEGMLPDRSPDNSVSNLDELAAQLDLHLVED</sequence>
<comment type="caution">
    <text evidence="1">The sequence shown here is derived from an EMBL/GenBank/DDBJ whole genome shotgun (WGS) entry which is preliminary data.</text>
</comment>
<proteinExistence type="predicted"/>
<evidence type="ECO:0000313" key="2">
    <source>
        <dbReference type="EMBL" id="CAF3842550.1"/>
    </source>
</evidence>
<gene>
    <name evidence="1" type="ORF">GPM918_LOCUS17525</name>
    <name evidence="2" type="ORF">SRO942_LOCUS17523</name>
</gene>
<dbReference type="Proteomes" id="UP000681722">
    <property type="component" value="Unassembled WGS sequence"/>
</dbReference>
<dbReference type="Proteomes" id="UP000663829">
    <property type="component" value="Unassembled WGS sequence"/>
</dbReference>
<reference evidence="1" key="1">
    <citation type="submission" date="2021-02" db="EMBL/GenBank/DDBJ databases">
        <authorList>
            <person name="Nowell W R."/>
        </authorList>
    </citation>
    <scope>NUCLEOTIDE SEQUENCE</scope>
</reference>
<keyword evidence="3" id="KW-1185">Reference proteome</keyword>
<dbReference type="EMBL" id="CAJOBC010004837">
    <property type="protein sequence ID" value="CAF3842550.1"/>
    <property type="molecule type" value="Genomic_DNA"/>
</dbReference>
<accession>A0A814M8N8</accession>
<name>A0A814M8N8_9BILA</name>
<evidence type="ECO:0000313" key="3">
    <source>
        <dbReference type="Proteomes" id="UP000663829"/>
    </source>
</evidence>
<evidence type="ECO:0000313" key="1">
    <source>
        <dbReference type="EMBL" id="CAF1076036.1"/>
    </source>
</evidence>
<dbReference type="AlphaFoldDB" id="A0A814M8N8"/>
<protein>
    <submittedName>
        <fullName evidence="1">Uncharacterized protein</fullName>
    </submittedName>
</protein>
<organism evidence="1 3">
    <name type="scientific">Didymodactylos carnosus</name>
    <dbReference type="NCBI Taxonomy" id="1234261"/>
    <lineage>
        <taxon>Eukaryota</taxon>
        <taxon>Metazoa</taxon>
        <taxon>Spiralia</taxon>
        <taxon>Gnathifera</taxon>
        <taxon>Rotifera</taxon>
        <taxon>Eurotatoria</taxon>
        <taxon>Bdelloidea</taxon>
        <taxon>Philodinida</taxon>
        <taxon>Philodinidae</taxon>
        <taxon>Didymodactylos</taxon>
    </lineage>
</organism>
<dbReference type="EMBL" id="CAJNOQ010004837">
    <property type="protein sequence ID" value="CAF1076036.1"/>
    <property type="molecule type" value="Genomic_DNA"/>
</dbReference>